<accession>A0A1I6SYS7</accession>
<dbReference type="PIRSF" id="PIRSF032038">
    <property type="entry name" value="UCP023238"/>
    <property type="match status" value="1"/>
</dbReference>
<keyword evidence="2" id="KW-1185">Reference proteome</keyword>
<evidence type="ECO:0000313" key="1">
    <source>
        <dbReference type="EMBL" id="SFS82000.1"/>
    </source>
</evidence>
<dbReference type="RefSeq" id="WP_092312051.1">
    <property type="nucleotide sequence ID" value="NZ_FOZV01000006.1"/>
</dbReference>
<dbReference type="OrthoDB" id="7596780at2"/>
<name>A0A1I6SYS7_9CAUL</name>
<dbReference type="AlphaFoldDB" id="A0A1I6SYS7"/>
<dbReference type="Proteomes" id="UP000198788">
    <property type="component" value="Unassembled WGS sequence"/>
</dbReference>
<dbReference type="InterPro" id="IPR016987">
    <property type="entry name" value="UCP023238"/>
</dbReference>
<gene>
    <name evidence="1" type="ORF">SAMN05192570_2800</name>
</gene>
<reference evidence="2" key="1">
    <citation type="submission" date="2016-10" db="EMBL/GenBank/DDBJ databases">
        <authorList>
            <person name="Varghese N."/>
            <person name="Submissions S."/>
        </authorList>
    </citation>
    <scope>NUCLEOTIDE SEQUENCE [LARGE SCALE GENOMIC DNA]</scope>
    <source>
        <strain evidence="2">CGMCC 1.10683</strain>
    </source>
</reference>
<dbReference type="EMBL" id="FOZV01000006">
    <property type="protein sequence ID" value="SFS82000.1"/>
    <property type="molecule type" value="Genomic_DNA"/>
</dbReference>
<protein>
    <submittedName>
        <fullName evidence="1">Uncharacterized protein</fullName>
    </submittedName>
</protein>
<evidence type="ECO:0000313" key="2">
    <source>
        <dbReference type="Proteomes" id="UP000198788"/>
    </source>
</evidence>
<organism evidence="1 2">
    <name type="scientific">Brevundimonas viscosa</name>
    <dbReference type="NCBI Taxonomy" id="871741"/>
    <lineage>
        <taxon>Bacteria</taxon>
        <taxon>Pseudomonadati</taxon>
        <taxon>Pseudomonadota</taxon>
        <taxon>Alphaproteobacteria</taxon>
        <taxon>Caulobacterales</taxon>
        <taxon>Caulobacteraceae</taxon>
        <taxon>Brevundimonas</taxon>
    </lineage>
</organism>
<dbReference type="STRING" id="871741.SAMN05192570_2800"/>
<proteinExistence type="predicted"/>
<sequence length="170" mass="18762">MSLIIGLAAATLTIAGGQTPPPQQRPEMLERLTACRAVAEDAARLACYDAAAAAFESAERQGELVVIDRAAVNETRRQLFGFEMPTLPRLFGNDAGEDLDSIETTLERASLSGENRWVFRLADGSVWRQIDSERVRFRNRAGEPVRVRKASLGSFLMTVGDSRAVRVRRQ</sequence>